<evidence type="ECO:0000313" key="11">
    <source>
        <dbReference type="Proteomes" id="UP001500449"/>
    </source>
</evidence>
<dbReference type="Gene3D" id="1.10.3720.10">
    <property type="entry name" value="MetI-like"/>
    <property type="match status" value="1"/>
</dbReference>
<dbReference type="CDD" id="cd06261">
    <property type="entry name" value="TM_PBP2"/>
    <property type="match status" value="1"/>
</dbReference>
<reference evidence="10 11" key="1">
    <citation type="journal article" date="2019" name="Int. J. Syst. Evol. Microbiol.">
        <title>The Global Catalogue of Microorganisms (GCM) 10K type strain sequencing project: providing services to taxonomists for standard genome sequencing and annotation.</title>
        <authorList>
            <consortium name="The Broad Institute Genomics Platform"/>
            <consortium name="The Broad Institute Genome Sequencing Center for Infectious Disease"/>
            <person name="Wu L."/>
            <person name="Ma J."/>
        </authorList>
    </citation>
    <scope>NUCLEOTIDE SEQUENCE [LARGE SCALE GENOMIC DNA]</scope>
    <source>
        <strain evidence="10 11">JCM 16009</strain>
    </source>
</reference>
<evidence type="ECO:0000256" key="3">
    <source>
        <dbReference type="ARBA" id="ARBA00022475"/>
    </source>
</evidence>
<name>A0ABN2N6H0_9PSEU</name>
<feature type="region of interest" description="Disordered" evidence="8">
    <location>
        <begin position="1"/>
        <end position="21"/>
    </location>
</feature>
<evidence type="ECO:0000256" key="6">
    <source>
        <dbReference type="ARBA" id="ARBA00023136"/>
    </source>
</evidence>
<evidence type="ECO:0000256" key="5">
    <source>
        <dbReference type="ARBA" id="ARBA00022989"/>
    </source>
</evidence>
<accession>A0ABN2N6H0</accession>
<keyword evidence="4 7" id="KW-0812">Transmembrane</keyword>
<dbReference type="PROSITE" id="PS50928">
    <property type="entry name" value="ABC_TM1"/>
    <property type="match status" value="1"/>
</dbReference>
<dbReference type="InterPro" id="IPR035906">
    <property type="entry name" value="MetI-like_sf"/>
</dbReference>
<feature type="transmembrane region" description="Helical" evidence="7">
    <location>
        <begin position="216"/>
        <end position="237"/>
    </location>
</feature>
<dbReference type="EMBL" id="BAAAQK010000012">
    <property type="protein sequence ID" value="GAA1855116.1"/>
    <property type="molecule type" value="Genomic_DNA"/>
</dbReference>
<evidence type="ECO:0000256" key="1">
    <source>
        <dbReference type="ARBA" id="ARBA00004651"/>
    </source>
</evidence>
<feature type="transmembrane region" description="Helical" evidence="7">
    <location>
        <begin position="131"/>
        <end position="164"/>
    </location>
</feature>
<dbReference type="Proteomes" id="UP001500449">
    <property type="component" value="Unassembled WGS sequence"/>
</dbReference>
<keyword evidence="6 7" id="KW-0472">Membrane</keyword>
<comment type="caution">
    <text evidence="10">The sequence shown here is derived from an EMBL/GenBank/DDBJ whole genome shotgun (WGS) entry which is preliminary data.</text>
</comment>
<dbReference type="SUPFAM" id="SSF161098">
    <property type="entry name" value="MetI-like"/>
    <property type="match status" value="1"/>
</dbReference>
<sequence>MTLTVDIPSAPPSRPRRTRRPGVASVTLVPAAIVLLLAVIGPLVVPYSPVDVVDRPDLLPGAAHWFGTDSAGMDVFSRTLAATRNNLLIGLITTVAATAVGILVGLLVGMNESRRGPLGFVARGVSRALDLVQALPAIVIGLVLIAFFGATIPSLTLALSVILFPNQARLVRTEVLRVRGEAYLDAARISGDSETTLIRKHVLPNSSWPALENASLVFGSAIVLTAGLGFLGVGLHPPTPEWGSMIAIGAPGAASGRWWSALFPAVALALTVFAVSGVGRRLFGDD</sequence>
<dbReference type="PANTHER" id="PTHR43386">
    <property type="entry name" value="OLIGOPEPTIDE TRANSPORT SYSTEM PERMEASE PROTEIN APPC"/>
    <property type="match status" value="1"/>
</dbReference>
<evidence type="ECO:0000313" key="10">
    <source>
        <dbReference type="EMBL" id="GAA1855116.1"/>
    </source>
</evidence>
<keyword evidence="3" id="KW-1003">Cell membrane</keyword>
<keyword evidence="2 7" id="KW-0813">Transport</keyword>
<comment type="similarity">
    <text evidence="7">Belongs to the binding-protein-dependent transport system permease family.</text>
</comment>
<evidence type="ECO:0000256" key="2">
    <source>
        <dbReference type="ARBA" id="ARBA00022448"/>
    </source>
</evidence>
<evidence type="ECO:0000256" key="7">
    <source>
        <dbReference type="RuleBase" id="RU363032"/>
    </source>
</evidence>
<dbReference type="InterPro" id="IPR000515">
    <property type="entry name" value="MetI-like"/>
</dbReference>
<feature type="transmembrane region" description="Helical" evidence="7">
    <location>
        <begin position="23"/>
        <end position="45"/>
    </location>
</feature>
<dbReference type="InterPro" id="IPR050366">
    <property type="entry name" value="BP-dependent_transpt_permease"/>
</dbReference>
<feature type="transmembrane region" description="Helical" evidence="7">
    <location>
        <begin position="258"/>
        <end position="279"/>
    </location>
</feature>
<dbReference type="PANTHER" id="PTHR43386:SF1">
    <property type="entry name" value="D,D-DIPEPTIDE TRANSPORT SYSTEM PERMEASE PROTEIN DDPC-RELATED"/>
    <property type="match status" value="1"/>
</dbReference>
<evidence type="ECO:0000259" key="9">
    <source>
        <dbReference type="PROSITE" id="PS50928"/>
    </source>
</evidence>
<feature type="domain" description="ABC transmembrane type-1" evidence="9">
    <location>
        <begin position="83"/>
        <end position="279"/>
    </location>
</feature>
<organism evidence="10 11">
    <name type="scientific">Pseudonocardia ailaonensis</name>
    <dbReference type="NCBI Taxonomy" id="367279"/>
    <lineage>
        <taxon>Bacteria</taxon>
        <taxon>Bacillati</taxon>
        <taxon>Actinomycetota</taxon>
        <taxon>Actinomycetes</taxon>
        <taxon>Pseudonocardiales</taxon>
        <taxon>Pseudonocardiaceae</taxon>
        <taxon>Pseudonocardia</taxon>
    </lineage>
</organism>
<dbReference type="Pfam" id="PF00528">
    <property type="entry name" value="BPD_transp_1"/>
    <property type="match status" value="1"/>
</dbReference>
<keyword evidence="5 7" id="KW-1133">Transmembrane helix</keyword>
<feature type="transmembrane region" description="Helical" evidence="7">
    <location>
        <begin position="87"/>
        <end position="110"/>
    </location>
</feature>
<evidence type="ECO:0000256" key="8">
    <source>
        <dbReference type="SAM" id="MobiDB-lite"/>
    </source>
</evidence>
<dbReference type="RefSeq" id="WP_344418758.1">
    <property type="nucleotide sequence ID" value="NZ_BAAAQK010000012.1"/>
</dbReference>
<comment type="subcellular location">
    <subcellularLocation>
        <location evidence="1 7">Cell membrane</location>
        <topology evidence="1 7">Multi-pass membrane protein</topology>
    </subcellularLocation>
</comment>
<protein>
    <submittedName>
        <fullName evidence="10">ABC transporter permease</fullName>
    </submittedName>
</protein>
<gene>
    <name evidence="10" type="ORF">GCM10009836_38960</name>
</gene>
<evidence type="ECO:0000256" key="4">
    <source>
        <dbReference type="ARBA" id="ARBA00022692"/>
    </source>
</evidence>
<proteinExistence type="inferred from homology"/>
<keyword evidence="11" id="KW-1185">Reference proteome</keyword>